<keyword evidence="2" id="KW-1185">Reference proteome</keyword>
<dbReference type="AlphaFoldDB" id="A0A0R3Q5B0"/>
<accession>A0A0R3Q5B0</accession>
<dbReference type="WBParaSite" id="BTMF_0000150001-mRNA-1">
    <property type="protein sequence ID" value="BTMF_0000150001-mRNA-1"/>
    <property type="gene ID" value="BTMF_0000150001"/>
</dbReference>
<dbReference type="EMBL" id="UZAG01000530">
    <property type="protein sequence ID" value="VDO08759.1"/>
    <property type="molecule type" value="Genomic_DNA"/>
</dbReference>
<sequence length="67" mass="7629">MSTPPLQHAKVLRMKEVWKRLGISRSKGYELMRKDPLFPKRVTLGARAMGVLEHHLDAYIESKLAAA</sequence>
<protein>
    <submittedName>
        <fullName evidence="3">AlpA family phage regulatory protein</fullName>
    </submittedName>
</protein>
<evidence type="ECO:0000313" key="3">
    <source>
        <dbReference type="WBParaSite" id="BTMF_0000150001-mRNA-1"/>
    </source>
</evidence>
<reference evidence="1 2" key="2">
    <citation type="submission" date="2018-11" db="EMBL/GenBank/DDBJ databases">
        <authorList>
            <consortium name="Pathogen Informatics"/>
        </authorList>
    </citation>
    <scope>NUCLEOTIDE SEQUENCE [LARGE SCALE GENOMIC DNA]</scope>
</reference>
<dbReference type="Proteomes" id="UP000280834">
    <property type="component" value="Unassembled WGS sequence"/>
</dbReference>
<evidence type="ECO:0000313" key="1">
    <source>
        <dbReference type="EMBL" id="VDO08759.1"/>
    </source>
</evidence>
<reference evidence="3" key="1">
    <citation type="submission" date="2017-02" db="UniProtKB">
        <authorList>
            <consortium name="WormBaseParasite"/>
        </authorList>
    </citation>
    <scope>IDENTIFICATION</scope>
</reference>
<name>A0A0R3Q5B0_9BILA</name>
<organism evidence="3">
    <name type="scientific">Brugia timori</name>
    <dbReference type="NCBI Taxonomy" id="42155"/>
    <lineage>
        <taxon>Eukaryota</taxon>
        <taxon>Metazoa</taxon>
        <taxon>Ecdysozoa</taxon>
        <taxon>Nematoda</taxon>
        <taxon>Chromadorea</taxon>
        <taxon>Rhabditida</taxon>
        <taxon>Spirurina</taxon>
        <taxon>Spiruromorpha</taxon>
        <taxon>Filarioidea</taxon>
        <taxon>Onchocercidae</taxon>
        <taxon>Brugia</taxon>
    </lineage>
</organism>
<dbReference type="InterPro" id="IPR010260">
    <property type="entry name" value="AlpA"/>
</dbReference>
<gene>
    <name evidence="1" type="ORF">BTMF_LOCUS842</name>
</gene>
<dbReference type="Pfam" id="PF05930">
    <property type="entry name" value="Phage_AlpA"/>
    <property type="match status" value="1"/>
</dbReference>
<proteinExistence type="predicted"/>
<evidence type="ECO:0000313" key="2">
    <source>
        <dbReference type="Proteomes" id="UP000280834"/>
    </source>
</evidence>